<gene>
    <name evidence="7" type="ORF">PFLUV_G00144390</name>
</gene>
<dbReference type="InterPro" id="IPR015943">
    <property type="entry name" value="WD40/YVTN_repeat-like_dom_sf"/>
</dbReference>
<reference evidence="7 8" key="1">
    <citation type="submission" date="2019-06" db="EMBL/GenBank/DDBJ databases">
        <title>A chromosome-scale genome assembly of the European perch, Perca fluviatilis.</title>
        <authorList>
            <person name="Roques C."/>
            <person name="Zahm M."/>
            <person name="Cabau C."/>
            <person name="Klopp C."/>
            <person name="Bouchez O."/>
            <person name="Donnadieu C."/>
            <person name="Kuhl H."/>
            <person name="Gislard M."/>
            <person name="Guendouz S."/>
            <person name="Journot L."/>
            <person name="Haffray P."/>
            <person name="Bestin A."/>
            <person name="Morvezen R."/>
            <person name="Feron R."/>
            <person name="Wen M."/>
            <person name="Jouanno E."/>
            <person name="Herpin A."/>
            <person name="Schartl M."/>
            <person name="Postlethwait J."/>
            <person name="Schaerlinger B."/>
            <person name="Chardard D."/>
            <person name="Lecocq T."/>
            <person name="Poncet C."/>
            <person name="Jaffrelo L."/>
            <person name="Lampietro C."/>
            <person name="Guiguen Y."/>
        </authorList>
    </citation>
    <scope>NUCLEOTIDE SEQUENCE [LARGE SCALE GENOMIC DNA]</scope>
    <source>
        <tissue evidence="7">Blood</tissue>
    </source>
</reference>
<feature type="repeat" description="WD" evidence="4">
    <location>
        <begin position="107"/>
        <end position="134"/>
    </location>
</feature>
<evidence type="ECO:0000313" key="7">
    <source>
        <dbReference type="EMBL" id="KAF1382496.1"/>
    </source>
</evidence>
<dbReference type="PROSITE" id="PS50105">
    <property type="entry name" value="SAM_DOMAIN"/>
    <property type="match status" value="1"/>
</dbReference>
<feature type="domain" description="SAM" evidence="5">
    <location>
        <begin position="366"/>
        <end position="429"/>
    </location>
</feature>
<dbReference type="Proteomes" id="UP000465112">
    <property type="component" value="Chromosome 12"/>
</dbReference>
<organism evidence="7 8">
    <name type="scientific">Perca fluviatilis</name>
    <name type="common">European perch</name>
    <dbReference type="NCBI Taxonomy" id="8168"/>
    <lineage>
        <taxon>Eukaryota</taxon>
        <taxon>Metazoa</taxon>
        <taxon>Chordata</taxon>
        <taxon>Craniata</taxon>
        <taxon>Vertebrata</taxon>
        <taxon>Euteleostomi</taxon>
        <taxon>Actinopterygii</taxon>
        <taxon>Neopterygii</taxon>
        <taxon>Teleostei</taxon>
        <taxon>Neoteleostei</taxon>
        <taxon>Acanthomorphata</taxon>
        <taxon>Eupercaria</taxon>
        <taxon>Perciformes</taxon>
        <taxon>Percoidei</taxon>
        <taxon>Percidae</taxon>
        <taxon>Percinae</taxon>
        <taxon>Perca</taxon>
    </lineage>
</organism>
<dbReference type="GO" id="GO:0004842">
    <property type="term" value="F:ubiquitin-protein transferase activity"/>
    <property type="evidence" value="ECO:0007669"/>
    <property type="project" value="InterPro"/>
</dbReference>
<feature type="repeat" description="WD" evidence="4">
    <location>
        <begin position="301"/>
        <end position="334"/>
    </location>
</feature>
<keyword evidence="2 4" id="KW-0853">WD repeat</keyword>
<dbReference type="InterPro" id="IPR036322">
    <property type="entry name" value="WD40_repeat_dom_sf"/>
</dbReference>
<feature type="domain" description="U-box" evidence="6">
    <location>
        <begin position="434"/>
        <end position="505"/>
    </location>
</feature>
<dbReference type="SMART" id="SM00454">
    <property type="entry name" value="SAM"/>
    <property type="match status" value="1"/>
</dbReference>
<dbReference type="InterPro" id="IPR003613">
    <property type="entry name" value="Ubox_domain"/>
</dbReference>
<dbReference type="InterPro" id="IPR052085">
    <property type="entry name" value="WD-SAM-U-box"/>
</dbReference>
<sequence>MVSIVRTLRHHTDEVSCCAFSPSLLATCSGDKTLRVYNTADFSELPFSPLSGHDYGVHCCCFSSCGSYLLSCSTDGSTIVWGSQTGEVAAVLQHPARSPLRVCAVAPDSSQLLAGACDGTVALWDFRSRTLRRCSAVSEASVVACCFSPCGQMFATGCTHGDLKLWDTDINFLHAEKDAHDLGVTCCSFAPQFKVEGCCVEFRLASCGQDSQLKIWIVSQREGAGCVMKLVHTLTSQSAPVLSCSFSSDGELVVSGSVDKSVAIYDANLGTLLHNLKQHDRSTGCSDAIIYYPALLSRQSLKCNRRYVTAVALSPTMPWIATGSMDRTVKVWRVGDGVSRTAAESRQTVCQGRNLPGHSRLLVADWSEEDVQTWLREEGLQELVSIFKANDVDGAELSQLNKETAAELGIESVGLRGRLLRKIEALKAEQSGSDAPDEFLCPITRELMKDPVIAADGYSYERESMESWIRGKNKTSPMTNLLLQTTLLTPNRSLKMAITRWKSSQ</sequence>
<dbReference type="EMBL" id="VHII01000012">
    <property type="protein sequence ID" value="KAF1382496.1"/>
    <property type="molecule type" value="Genomic_DNA"/>
</dbReference>
<evidence type="ECO:0000259" key="5">
    <source>
        <dbReference type="PROSITE" id="PS50105"/>
    </source>
</evidence>
<dbReference type="PRINTS" id="PR00320">
    <property type="entry name" value="GPROTEINBRPT"/>
</dbReference>
<dbReference type="PANTHER" id="PTHR46573">
    <property type="entry name" value="WD REPEAT, SAM AND U-BOX DOMAIN-CONTAINING PROTEIN 1"/>
    <property type="match status" value="1"/>
</dbReference>
<dbReference type="CDD" id="cd00200">
    <property type="entry name" value="WD40"/>
    <property type="match status" value="1"/>
</dbReference>
<comment type="caution">
    <text evidence="7">The sequence shown here is derived from an EMBL/GenBank/DDBJ whole genome shotgun (WGS) entry which is preliminary data.</text>
</comment>
<evidence type="ECO:0000256" key="3">
    <source>
        <dbReference type="ARBA" id="ARBA00022737"/>
    </source>
</evidence>
<dbReference type="Gene3D" id="3.30.40.10">
    <property type="entry name" value="Zinc/RING finger domain, C3HC4 (zinc finger)"/>
    <property type="match status" value="1"/>
</dbReference>
<dbReference type="SMART" id="SM00504">
    <property type="entry name" value="Ubox"/>
    <property type="match status" value="1"/>
</dbReference>
<dbReference type="Pfam" id="PF07647">
    <property type="entry name" value="SAM_2"/>
    <property type="match status" value="1"/>
</dbReference>
<protein>
    <recommendedName>
        <fullName evidence="1">WD repeat, SAM and U-box domain-containing protein 1</fullName>
    </recommendedName>
</protein>
<evidence type="ECO:0000259" key="6">
    <source>
        <dbReference type="PROSITE" id="PS51698"/>
    </source>
</evidence>
<keyword evidence="3" id="KW-0677">Repeat</keyword>
<proteinExistence type="predicted"/>
<keyword evidence="8" id="KW-1185">Reference proteome</keyword>
<dbReference type="PANTHER" id="PTHR46573:SF1">
    <property type="entry name" value="WD REPEAT, SAM AND U-BOX DOMAIN-CONTAINING PROTEIN 1"/>
    <property type="match status" value="1"/>
</dbReference>
<dbReference type="Gene3D" id="2.130.10.10">
    <property type="entry name" value="YVTN repeat-like/Quinoprotein amine dehydrogenase"/>
    <property type="match status" value="3"/>
</dbReference>
<dbReference type="PROSITE" id="PS51698">
    <property type="entry name" value="U_BOX"/>
    <property type="match status" value="1"/>
</dbReference>
<dbReference type="Pfam" id="PF04564">
    <property type="entry name" value="U-box"/>
    <property type="match status" value="1"/>
</dbReference>
<feature type="repeat" description="WD" evidence="4">
    <location>
        <begin position="50"/>
        <end position="91"/>
    </location>
</feature>
<dbReference type="GO" id="GO:0016567">
    <property type="term" value="P:protein ubiquitination"/>
    <property type="evidence" value="ECO:0007669"/>
    <property type="project" value="InterPro"/>
</dbReference>
<evidence type="ECO:0000313" key="8">
    <source>
        <dbReference type="Proteomes" id="UP000465112"/>
    </source>
</evidence>
<dbReference type="InterPro" id="IPR020472">
    <property type="entry name" value="WD40_PAC1"/>
</dbReference>
<dbReference type="InterPro" id="IPR013083">
    <property type="entry name" value="Znf_RING/FYVE/PHD"/>
</dbReference>
<evidence type="ECO:0000256" key="4">
    <source>
        <dbReference type="PROSITE-ProRule" id="PRU00221"/>
    </source>
</evidence>
<dbReference type="InterPro" id="IPR013761">
    <property type="entry name" value="SAM/pointed_sf"/>
</dbReference>
<feature type="repeat" description="WD" evidence="4">
    <location>
        <begin position="234"/>
        <end position="275"/>
    </location>
</feature>
<dbReference type="CDD" id="cd16655">
    <property type="entry name" value="RING-Ubox_WDSUB1-like"/>
    <property type="match status" value="1"/>
</dbReference>
<dbReference type="PROSITE" id="PS50082">
    <property type="entry name" value="WD_REPEATS_2"/>
    <property type="match status" value="5"/>
</dbReference>
<dbReference type="PROSITE" id="PS50294">
    <property type="entry name" value="WD_REPEATS_REGION"/>
    <property type="match status" value="3"/>
</dbReference>
<dbReference type="SUPFAM" id="SSF47769">
    <property type="entry name" value="SAM/Pointed domain"/>
    <property type="match status" value="1"/>
</dbReference>
<dbReference type="InterPro" id="IPR001660">
    <property type="entry name" value="SAM"/>
</dbReference>
<dbReference type="Pfam" id="PF00400">
    <property type="entry name" value="WD40"/>
    <property type="match status" value="7"/>
</dbReference>
<dbReference type="AlphaFoldDB" id="A0A6A5EJJ7"/>
<dbReference type="InterPro" id="IPR019775">
    <property type="entry name" value="WD40_repeat_CS"/>
</dbReference>
<dbReference type="SUPFAM" id="SSF50978">
    <property type="entry name" value="WD40 repeat-like"/>
    <property type="match status" value="1"/>
</dbReference>
<accession>A0A6A5EJJ7</accession>
<dbReference type="PROSITE" id="PS00678">
    <property type="entry name" value="WD_REPEATS_1"/>
    <property type="match status" value="1"/>
</dbReference>
<dbReference type="InterPro" id="IPR001680">
    <property type="entry name" value="WD40_rpt"/>
</dbReference>
<dbReference type="SUPFAM" id="SSF57850">
    <property type="entry name" value="RING/U-box"/>
    <property type="match status" value="1"/>
</dbReference>
<dbReference type="Gene3D" id="1.10.150.50">
    <property type="entry name" value="Transcription Factor, Ets-1"/>
    <property type="match status" value="1"/>
</dbReference>
<dbReference type="SMART" id="SM00320">
    <property type="entry name" value="WD40"/>
    <property type="match status" value="7"/>
</dbReference>
<name>A0A6A5EJJ7_PERFL</name>
<feature type="repeat" description="WD" evidence="4">
    <location>
        <begin position="8"/>
        <end position="38"/>
    </location>
</feature>
<evidence type="ECO:0000256" key="1">
    <source>
        <dbReference type="ARBA" id="ARBA00020894"/>
    </source>
</evidence>
<evidence type="ECO:0000256" key="2">
    <source>
        <dbReference type="ARBA" id="ARBA00022574"/>
    </source>
</evidence>